<gene>
    <name evidence="1" type="ORF">N657DRAFT_657114</name>
</gene>
<evidence type="ECO:0000313" key="2">
    <source>
        <dbReference type="Proteomes" id="UP001302602"/>
    </source>
</evidence>
<evidence type="ECO:0000313" key="1">
    <source>
        <dbReference type="EMBL" id="KAK4122253.1"/>
    </source>
</evidence>
<name>A0AAN6TWZ5_9PEZI</name>
<dbReference type="GeneID" id="87831539"/>
<sequence>MCHANKHTRVGFAELSVLLQQPVSEFARGDLRNPIQVRLPGLCRVCYNLDPYAAPQDRPGEDGPPPWARAEYTIRPGTPIANIKVDESPELLESYGAGTIPTLRTAMQSLLDLGLVRPEGSTVNWEIEIAIEIYRQNIALEQETGNKLVESDIETYMLHPKCSRPGHLPKLPDRVIWVKAPSSETPSGIRLAETQMHRTKRAPYLTLSYCWGPVSPLTFLTDASTLEARKAGIAYADLPPLFQNAVDLAILLGIEYVGSTSCSKMGTIYGNATLTICSASATSESDRNPVDRVPRWSTYDIIRDASIGRFPFQVRRRSQRLGMEARGGDYGKYQNERGYGKSSFGEGMTSPAWSAQLDNVTHRTRMDMVEEYTQRAITRPSDRLPAMAAIMRRIAKARGWSPLYGMWADAPVDSLGWRAKKWDGPVSRHLRRVHPGFYAPTWSWASVEGPVSYLNVKRTDPHDLAVADLEVGKWDAAVITVNGRDGELRQSSSGKNIFDYRYAIPGLARTGNSDGAMPITADVALQPWTGVVNGENASTRQTLRCLVLVLGRLPRIPRAWERIATVAGPETVAFDLAEKIVLDIA</sequence>
<dbReference type="PANTHER" id="PTHR33112:SF16">
    <property type="entry name" value="HETEROKARYON INCOMPATIBILITY DOMAIN-CONTAINING PROTEIN"/>
    <property type="match status" value="1"/>
</dbReference>
<comment type="caution">
    <text evidence="1">The sequence shown here is derived from an EMBL/GenBank/DDBJ whole genome shotgun (WGS) entry which is preliminary data.</text>
</comment>
<accession>A0AAN6TWZ5</accession>
<dbReference type="PANTHER" id="PTHR33112">
    <property type="entry name" value="DOMAIN PROTEIN, PUTATIVE-RELATED"/>
    <property type="match status" value="1"/>
</dbReference>
<dbReference type="Proteomes" id="UP001302602">
    <property type="component" value="Unassembled WGS sequence"/>
</dbReference>
<reference evidence="1" key="1">
    <citation type="journal article" date="2023" name="Mol. Phylogenet. Evol.">
        <title>Genome-scale phylogeny and comparative genomics of the fungal order Sordariales.</title>
        <authorList>
            <person name="Hensen N."/>
            <person name="Bonometti L."/>
            <person name="Westerberg I."/>
            <person name="Brannstrom I.O."/>
            <person name="Guillou S."/>
            <person name="Cros-Aarteil S."/>
            <person name="Calhoun S."/>
            <person name="Haridas S."/>
            <person name="Kuo A."/>
            <person name="Mondo S."/>
            <person name="Pangilinan J."/>
            <person name="Riley R."/>
            <person name="LaButti K."/>
            <person name="Andreopoulos B."/>
            <person name="Lipzen A."/>
            <person name="Chen C."/>
            <person name="Yan M."/>
            <person name="Daum C."/>
            <person name="Ng V."/>
            <person name="Clum A."/>
            <person name="Steindorff A."/>
            <person name="Ohm R.A."/>
            <person name="Martin F."/>
            <person name="Silar P."/>
            <person name="Natvig D.O."/>
            <person name="Lalanne C."/>
            <person name="Gautier V."/>
            <person name="Ament-Velasquez S.L."/>
            <person name="Kruys A."/>
            <person name="Hutchinson M.I."/>
            <person name="Powell A.J."/>
            <person name="Barry K."/>
            <person name="Miller A.N."/>
            <person name="Grigoriev I.V."/>
            <person name="Debuchy R."/>
            <person name="Gladieux P."/>
            <person name="Hiltunen Thoren M."/>
            <person name="Johannesson H."/>
        </authorList>
    </citation>
    <scope>NUCLEOTIDE SEQUENCE</scope>
    <source>
        <strain evidence="1">CBS 731.68</strain>
    </source>
</reference>
<dbReference type="AlphaFoldDB" id="A0AAN6TWZ5"/>
<proteinExistence type="predicted"/>
<dbReference type="RefSeq" id="XP_062646024.1">
    <property type="nucleotide sequence ID" value="XM_062794770.1"/>
</dbReference>
<protein>
    <submittedName>
        <fullName evidence="1">Uncharacterized protein</fullName>
    </submittedName>
</protein>
<keyword evidence="2" id="KW-1185">Reference proteome</keyword>
<reference evidence="1" key="2">
    <citation type="submission" date="2023-05" db="EMBL/GenBank/DDBJ databases">
        <authorList>
            <consortium name="Lawrence Berkeley National Laboratory"/>
            <person name="Steindorff A."/>
            <person name="Hensen N."/>
            <person name="Bonometti L."/>
            <person name="Westerberg I."/>
            <person name="Brannstrom I.O."/>
            <person name="Guillou S."/>
            <person name="Cros-Aarteil S."/>
            <person name="Calhoun S."/>
            <person name="Haridas S."/>
            <person name="Kuo A."/>
            <person name="Mondo S."/>
            <person name="Pangilinan J."/>
            <person name="Riley R."/>
            <person name="Labutti K."/>
            <person name="Andreopoulos B."/>
            <person name="Lipzen A."/>
            <person name="Chen C."/>
            <person name="Yanf M."/>
            <person name="Daum C."/>
            <person name="Ng V."/>
            <person name="Clum A."/>
            <person name="Ohm R."/>
            <person name="Martin F."/>
            <person name="Silar P."/>
            <person name="Natvig D."/>
            <person name="Lalanne C."/>
            <person name="Gautier V."/>
            <person name="Ament-Velasquez S.L."/>
            <person name="Kruys A."/>
            <person name="Hutchinson M.I."/>
            <person name="Powell A.J."/>
            <person name="Barry K."/>
            <person name="Miller A.N."/>
            <person name="Grigoriev I.V."/>
            <person name="Debuchy R."/>
            <person name="Gladieux P."/>
            <person name="Thoren M.H."/>
            <person name="Johannesson H."/>
        </authorList>
    </citation>
    <scope>NUCLEOTIDE SEQUENCE</scope>
    <source>
        <strain evidence="1">CBS 731.68</strain>
    </source>
</reference>
<organism evidence="1 2">
    <name type="scientific">Parathielavia appendiculata</name>
    <dbReference type="NCBI Taxonomy" id="2587402"/>
    <lineage>
        <taxon>Eukaryota</taxon>
        <taxon>Fungi</taxon>
        <taxon>Dikarya</taxon>
        <taxon>Ascomycota</taxon>
        <taxon>Pezizomycotina</taxon>
        <taxon>Sordariomycetes</taxon>
        <taxon>Sordariomycetidae</taxon>
        <taxon>Sordariales</taxon>
        <taxon>Chaetomiaceae</taxon>
        <taxon>Parathielavia</taxon>
    </lineage>
</organism>
<dbReference type="EMBL" id="MU853231">
    <property type="protein sequence ID" value="KAK4122253.1"/>
    <property type="molecule type" value="Genomic_DNA"/>
</dbReference>